<dbReference type="EMBL" id="BAAAHD010000027">
    <property type="protein sequence ID" value="GAA0569851.1"/>
    <property type="molecule type" value="Genomic_DNA"/>
</dbReference>
<name>A0ABN1ENK9_9ACTN</name>
<evidence type="ECO:0000313" key="4">
    <source>
        <dbReference type="Proteomes" id="UP001501427"/>
    </source>
</evidence>
<dbReference type="Pfam" id="PF07811">
    <property type="entry name" value="TadE"/>
    <property type="match status" value="1"/>
</dbReference>
<feature type="domain" description="TadE-like" evidence="2">
    <location>
        <begin position="13"/>
        <end position="55"/>
    </location>
</feature>
<keyword evidence="1" id="KW-1133">Transmembrane helix</keyword>
<evidence type="ECO:0000259" key="2">
    <source>
        <dbReference type="Pfam" id="PF07811"/>
    </source>
</evidence>
<proteinExistence type="predicted"/>
<dbReference type="Proteomes" id="UP001501427">
    <property type="component" value="Unassembled WGS sequence"/>
</dbReference>
<evidence type="ECO:0000256" key="1">
    <source>
        <dbReference type="SAM" id="Phobius"/>
    </source>
</evidence>
<evidence type="ECO:0000313" key="3">
    <source>
        <dbReference type="EMBL" id="GAA0569851.1"/>
    </source>
</evidence>
<organism evidence="3 4">
    <name type="scientific">Actinomadura livida</name>
    <dbReference type="NCBI Taxonomy" id="79909"/>
    <lineage>
        <taxon>Bacteria</taxon>
        <taxon>Bacillati</taxon>
        <taxon>Actinomycetota</taxon>
        <taxon>Actinomycetes</taxon>
        <taxon>Streptosporangiales</taxon>
        <taxon>Thermomonosporaceae</taxon>
        <taxon>Actinomadura</taxon>
    </lineage>
</organism>
<accession>A0ABN1ENK9</accession>
<gene>
    <name evidence="3" type="ORF">GCM10009546_35850</name>
</gene>
<keyword evidence="1" id="KW-0472">Membrane</keyword>
<sequence length="126" mass="14098">MAARRSRRRGDRGAVALEFAGSVPIAFFVIFLSFQAYISFTTVSRVENIARTGAREASQRYDPRLCVEYARSVRPAWLNDYRIEGGATTVDGEDAVYCRVEAKLPIIFKGVPLDYTVKRTVTMPLG</sequence>
<protein>
    <recommendedName>
        <fullName evidence="2">TadE-like domain-containing protein</fullName>
    </recommendedName>
</protein>
<feature type="transmembrane region" description="Helical" evidence="1">
    <location>
        <begin position="14"/>
        <end position="38"/>
    </location>
</feature>
<keyword evidence="4" id="KW-1185">Reference proteome</keyword>
<comment type="caution">
    <text evidence="3">The sequence shown here is derived from an EMBL/GenBank/DDBJ whole genome shotgun (WGS) entry which is preliminary data.</text>
</comment>
<reference evidence="3 4" key="1">
    <citation type="journal article" date="2019" name="Int. J. Syst. Evol. Microbiol.">
        <title>The Global Catalogue of Microorganisms (GCM) 10K type strain sequencing project: providing services to taxonomists for standard genome sequencing and annotation.</title>
        <authorList>
            <consortium name="The Broad Institute Genomics Platform"/>
            <consortium name="The Broad Institute Genome Sequencing Center for Infectious Disease"/>
            <person name="Wu L."/>
            <person name="Ma J."/>
        </authorList>
    </citation>
    <scope>NUCLEOTIDE SEQUENCE [LARGE SCALE GENOMIC DNA]</scope>
    <source>
        <strain evidence="3 4">JCM 10667</strain>
    </source>
</reference>
<dbReference type="InterPro" id="IPR012495">
    <property type="entry name" value="TadE-like_dom"/>
</dbReference>
<keyword evidence="1" id="KW-0812">Transmembrane</keyword>